<feature type="compositionally biased region" description="Basic and acidic residues" evidence="1">
    <location>
        <begin position="53"/>
        <end position="77"/>
    </location>
</feature>
<keyword evidence="2" id="KW-0472">Membrane</keyword>
<gene>
    <name evidence="3" type="ORF">BDV98DRAFT_557484</name>
</gene>
<name>A0A5C3QYY7_9AGAR</name>
<proteinExistence type="predicted"/>
<dbReference type="Proteomes" id="UP000305067">
    <property type="component" value="Unassembled WGS sequence"/>
</dbReference>
<keyword evidence="4" id="KW-1185">Reference proteome</keyword>
<organism evidence="3 4">
    <name type="scientific">Pterulicium gracile</name>
    <dbReference type="NCBI Taxonomy" id="1884261"/>
    <lineage>
        <taxon>Eukaryota</taxon>
        <taxon>Fungi</taxon>
        <taxon>Dikarya</taxon>
        <taxon>Basidiomycota</taxon>
        <taxon>Agaricomycotina</taxon>
        <taxon>Agaricomycetes</taxon>
        <taxon>Agaricomycetidae</taxon>
        <taxon>Agaricales</taxon>
        <taxon>Pleurotineae</taxon>
        <taxon>Pterulaceae</taxon>
        <taxon>Pterulicium</taxon>
    </lineage>
</organism>
<accession>A0A5C3QYY7</accession>
<evidence type="ECO:0000313" key="4">
    <source>
        <dbReference type="Proteomes" id="UP000305067"/>
    </source>
</evidence>
<keyword evidence="2" id="KW-0812">Transmembrane</keyword>
<reference evidence="3 4" key="1">
    <citation type="journal article" date="2019" name="Nat. Ecol. Evol.">
        <title>Megaphylogeny resolves global patterns of mushroom evolution.</title>
        <authorList>
            <person name="Varga T."/>
            <person name="Krizsan K."/>
            <person name="Foldi C."/>
            <person name="Dima B."/>
            <person name="Sanchez-Garcia M."/>
            <person name="Sanchez-Ramirez S."/>
            <person name="Szollosi G.J."/>
            <person name="Szarkandi J.G."/>
            <person name="Papp V."/>
            <person name="Albert L."/>
            <person name="Andreopoulos W."/>
            <person name="Angelini C."/>
            <person name="Antonin V."/>
            <person name="Barry K.W."/>
            <person name="Bougher N.L."/>
            <person name="Buchanan P."/>
            <person name="Buyck B."/>
            <person name="Bense V."/>
            <person name="Catcheside P."/>
            <person name="Chovatia M."/>
            <person name="Cooper J."/>
            <person name="Damon W."/>
            <person name="Desjardin D."/>
            <person name="Finy P."/>
            <person name="Geml J."/>
            <person name="Haridas S."/>
            <person name="Hughes K."/>
            <person name="Justo A."/>
            <person name="Karasinski D."/>
            <person name="Kautmanova I."/>
            <person name="Kiss B."/>
            <person name="Kocsube S."/>
            <person name="Kotiranta H."/>
            <person name="LaButti K.M."/>
            <person name="Lechner B.E."/>
            <person name="Liimatainen K."/>
            <person name="Lipzen A."/>
            <person name="Lukacs Z."/>
            <person name="Mihaltcheva S."/>
            <person name="Morgado L.N."/>
            <person name="Niskanen T."/>
            <person name="Noordeloos M.E."/>
            <person name="Ohm R.A."/>
            <person name="Ortiz-Santana B."/>
            <person name="Ovrebo C."/>
            <person name="Racz N."/>
            <person name="Riley R."/>
            <person name="Savchenko A."/>
            <person name="Shiryaev A."/>
            <person name="Soop K."/>
            <person name="Spirin V."/>
            <person name="Szebenyi C."/>
            <person name="Tomsovsky M."/>
            <person name="Tulloss R.E."/>
            <person name="Uehling J."/>
            <person name="Grigoriev I.V."/>
            <person name="Vagvolgyi C."/>
            <person name="Papp T."/>
            <person name="Martin F.M."/>
            <person name="Miettinen O."/>
            <person name="Hibbett D.S."/>
            <person name="Nagy L.G."/>
        </authorList>
    </citation>
    <scope>NUCLEOTIDE SEQUENCE [LARGE SCALE GENOMIC DNA]</scope>
    <source>
        <strain evidence="3 4">CBS 309.79</strain>
    </source>
</reference>
<evidence type="ECO:0000256" key="2">
    <source>
        <dbReference type="SAM" id="Phobius"/>
    </source>
</evidence>
<sequence length="126" mass="14091">MSDQETSEPSDSMNGHLGPTWEIALGVILAVVVLTTAAVAIYQVRKRRRQKKESRYVSRRDPEMVETGHGREREPHSPRSHKHRSFSAKSNYHSTRGSPNSSTSHIAAGVTKPPRAARSSLRHDPR</sequence>
<feature type="compositionally biased region" description="Polar residues" evidence="1">
    <location>
        <begin position="87"/>
        <end position="105"/>
    </location>
</feature>
<evidence type="ECO:0000256" key="1">
    <source>
        <dbReference type="SAM" id="MobiDB-lite"/>
    </source>
</evidence>
<feature type="region of interest" description="Disordered" evidence="1">
    <location>
        <begin position="44"/>
        <end position="126"/>
    </location>
</feature>
<keyword evidence="2" id="KW-1133">Transmembrane helix</keyword>
<evidence type="ECO:0000313" key="3">
    <source>
        <dbReference type="EMBL" id="TFL07233.1"/>
    </source>
</evidence>
<protein>
    <recommendedName>
        <fullName evidence="5">Transmembrane protein</fullName>
    </recommendedName>
</protein>
<evidence type="ECO:0008006" key="5">
    <source>
        <dbReference type="Google" id="ProtNLM"/>
    </source>
</evidence>
<dbReference type="AlphaFoldDB" id="A0A5C3QYY7"/>
<feature type="transmembrane region" description="Helical" evidence="2">
    <location>
        <begin position="20"/>
        <end position="42"/>
    </location>
</feature>
<dbReference type="EMBL" id="ML178814">
    <property type="protein sequence ID" value="TFL07233.1"/>
    <property type="molecule type" value="Genomic_DNA"/>
</dbReference>